<comment type="catalytic activity">
    <reaction evidence="1">
        <text>a uridine in RNA = a pseudouridine in RNA</text>
        <dbReference type="Rhea" id="RHEA:48348"/>
        <dbReference type="Rhea" id="RHEA-COMP:12068"/>
        <dbReference type="Rhea" id="RHEA-COMP:12069"/>
        <dbReference type="ChEBI" id="CHEBI:65314"/>
        <dbReference type="ChEBI" id="CHEBI:65315"/>
    </reaction>
</comment>
<dbReference type="PANTHER" id="PTHR21600:SF44">
    <property type="entry name" value="RIBOSOMAL LARGE SUBUNIT PSEUDOURIDINE SYNTHASE D"/>
    <property type="match status" value="1"/>
</dbReference>
<keyword evidence="8" id="KW-1185">Reference proteome</keyword>
<dbReference type="Proteomes" id="UP000002407">
    <property type="component" value="Chromosome"/>
</dbReference>
<dbReference type="eggNOG" id="COG0564">
    <property type="taxonomic scope" value="Bacteria"/>
</dbReference>
<keyword evidence="3 7" id="KW-0413">Isomerase</keyword>
<dbReference type="STRING" id="360107.CHAB381_1741"/>
<dbReference type="RefSeq" id="WP_012109560.1">
    <property type="nucleotide sequence ID" value="NC_009714.1"/>
</dbReference>
<dbReference type="GO" id="GO:0009982">
    <property type="term" value="F:pseudouridine synthase activity"/>
    <property type="evidence" value="ECO:0007669"/>
    <property type="project" value="InterPro"/>
</dbReference>
<dbReference type="GO" id="GO:0140098">
    <property type="term" value="F:catalytic activity, acting on RNA"/>
    <property type="evidence" value="ECO:0007669"/>
    <property type="project" value="UniProtKB-ARBA"/>
</dbReference>
<protein>
    <recommendedName>
        <fullName evidence="4">RNA pseudouridylate synthase</fullName>
    </recommendedName>
    <alternativeName>
        <fullName evidence="5">RNA-uridine isomerase</fullName>
    </alternativeName>
</protein>
<evidence type="ECO:0000313" key="8">
    <source>
        <dbReference type="Proteomes" id="UP000002407"/>
    </source>
</evidence>
<dbReference type="Pfam" id="PF00849">
    <property type="entry name" value="PseudoU_synth_2"/>
    <property type="match status" value="1"/>
</dbReference>
<dbReference type="AlphaFoldDB" id="A7I412"/>
<gene>
    <name evidence="7" type="ordered locus">CHAB381_1741</name>
</gene>
<dbReference type="SUPFAM" id="SSF55120">
    <property type="entry name" value="Pseudouridine synthase"/>
    <property type="match status" value="1"/>
</dbReference>
<evidence type="ECO:0000259" key="6">
    <source>
        <dbReference type="Pfam" id="PF00849"/>
    </source>
</evidence>
<dbReference type="InterPro" id="IPR020103">
    <property type="entry name" value="PsdUridine_synth_cat_dom_sf"/>
</dbReference>
<evidence type="ECO:0000256" key="1">
    <source>
        <dbReference type="ARBA" id="ARBA00000073"/>
    </source>
</evidence>
<accession>A7I412</accession>
<evidence type="ECO:0000256" key="5">
    <source>
        <dbReference type="ARBA" id="ARBA00033164"/>
    </source>
</evidence>
<reference evidence="8" key="1">
    <citation type="submission" date="2007-07" db="EMBL/GenBank/DDBJ databases">
        <title>Complete genome sequence of Campylobacter hominis ATCC BAA-381, a commensal isolated from the human gastrointestinal tract.</title>
        <authorList>
            <person name="Fouts D.E."/>
            <person name="Mongodin E.F."/>
            <person name="Puiu D."/>
            <person name="Sebastian Y."/>
            <person name="Miller W.G."/>
            <person name="Mandrell R.E."/>
            <person name="Nelson K.E."/>
        </authorList>
    </citation>
    <scope>NUCLEOTIDE SEQUENCE [LARGE SCALE GENOMIC DNA]</scope>
    <source>
        <strain evidence="8">ATCC BAA-381 / LMG 19568 / NCTC 13146 / CH001A</strain>
    </source>
</reference>
<dbReference type="CDD" id="cd02869">
    <property type="entry name" value="PseudoU_synth_RluA_like"/>
    <property type="match status" value="1"/>
</dbReference>
<organism evidence="7 8">
    <name type="scientific">Campylobacter hominis (strain ATCC BAA-381 / DSM 21671 / CCUG 45161 / LMG 19568 / NCTC 13146 / CH001A)</name>
    <dbReference type="NCBI Taxonomy" id="360107"/>
    <lineage>
        <taxon>Bacteria</taxon>
        <taxon>Pseudomonadati</taxon>
        <taxon>Campylobacterota</taxon>
        <taxon>Epsilonproteobacteria</taxon>
        <taxon>Campylobacterales</taxon>
        <taxon>Campylobacteraceae</taxon>
        <taxon>Campylobacter</taxon>
    </lineage>
</organism>
<dbReference type="HOGENOM" id="CLU_016902_5_0_7"/>
<evidence type="ECO:0000313" key="7">
    <source>
        <dbReference type="EMBL" id="ABS51750.1"/>
    </source>
</evidence>
<comment type="similarity">
    <text evidence="2">Belongs to the pseudouridine synthase RluA family.</text>
</comment>
<proteinExistence type="inferred from homology"/>
<feature type="domain" description="Pseudouridine synthase RsuA/RluA-like" evidence="6">
    <location>
        <begin position="78"/>
        <end position="228"/>
    </location>
</feature>
<dbReference type="InterPro" id="IPR006145">
    <property type="entry name" value="PsdUridine_synth_RsuA/RluA"/>
</dbReference>
<dbReference type="OrthoDB" id="128480at2"/>
<dbReference type="InterPro" id="IPR006224">
    <property type="entry name" value="PsdUridine_synth_RluA-like_CS"/>
</dbReference>
<dbReference type="PROSITE" id="PS01129">
    <property type="entry name" value="PSI_RLU"/>
    <property type="match status" value="1"/>
</dbReference>
<name>A7I412_CAMHC</name>
<dbReference type="PANTHER" id="PTHR21600">
    <property type="entry name" value="MITOCHONDRIAL RNA PSEUDOURIDINE SYNTHASE"/>
    <property type="match status" value="1"/>
</dbReference>
<dbReference type="GO" id="GO:0000455">
    <property type="term" value="P:enzyme-directed rRNA pseudouridine synthesis"/>
    <property type="evidence" value="ECO:0007669"/>
    <property type="project" value="TreeGrafter"/>
</dbReference>
<dbReference type="Gene3D" id="3.30.2350.10">
    <property type="entry name" value="Pseudouridine synthase"/>
    <property type="match status" value="1"/>
</dbReference>
<dbReference type="GO" id="GO:0003723">
    <property type="term" value="F:RNA binding"/>
    <property type="evidence" value="ECO:0007669"/>
    <property type="project" value="InterPro"/>
</dbReference>
<evidence type="ECO:0000256" key="4">
    <source>
        <dbReference type="ARBA" id="ARBA00031870"/>
    </source>
</evidence>
<dbReference type="InterPro" id="IPR050188">
    <property type="entry name" value="RluA_PseudoU_synthase"/>
</dbReference>
<evidence type="ECO:0000256" key="2">
    <source>
        <dbReference type="ARBA" id="ARBA00010876"/>
    </source>
</evidence>
<dbReference type="KEGG" id="cha:CHAB381_1741"/>
<dbReference type="EMBL" id="CP000776">
    <property type="protein sequence ID" value="ABS51750.1"/>
    <property type="molecule type" value="Genomic_DNA"/>
</dbReference>
<sequence length="304" mass="34913">MPYIKKFLCRADGKRAFEILINCGFCMKDSQRLIDKKRIFCGPVSVDTKNEILNGEIFMIDYECMSRGIYPIFENDDFAVFDKPSGILSHPNGRHCEYSLCDEIWTLFGKNANVAHRLDRETSGLLIASKNPKSADELKNMFEKKTVQKIYFALVSGRVNENFICNKPIGKAYSDDEIGIKMRIRDDGKPAITEFYPLKFYENIGESGATIIKAIPKTGRQHQIRLHLFHMKHKIFGDPLYGLETYTAEAIMDKKLSIFDRVKFSGATRLCLHAAEISFEFKGENFHIKSKIDFEKEFLNATKI</sequence>
<evidence type="ECO:0000256" key="3">
    <source>
        <dbReference type="ARBA" id="ARBA00023235"/>
    </source>
</evidence>